<organism evidence="2 3">
    <name type="scientific">Paenibacillus ferrarius</name>
    <dbReference type="NCBI Taxonomy" id="1469647"/>
    <lineage>
        <taxon>Bacteria</taxon>
        <taxon>Bacillati</taxon>
        <taxon>Bacillota</taxon>
        <taxon>Bacilli</taxon>
        <taxon>Bacillales</taxon>
        <taxon>Paenibacillaceae</taxon>
        <taxon>Paenibacillus</taxon>
    </lineage>
</organism>
<dbReference type="STRING" id="1469647.BC351_00450"/>
<dbReference type="Proteomes" id="UP000190626">
    <property type="component" value="Unassembled WGS sequence"/>
</dbReference>
<protein>
    <recommendedName>
        <fullName evidence="1">HTH cro/C1-type domain-containing protein</fullName>
    </recommendedName>
</protein>
<dbReference type="InterPro" id="IPR010982">
    <property type="entry name" value="Lambda_DNA-bd_dom_sf"/>
</dbReference>
<feature type="domain" description="HTH cro/C1-type" evidence="1">
    <location>
        <begin position="15"/>
        <end position="56"/>
    </location>
</feature>
<evidence type="ECO:0000313" key="2">
    <source>
        <dbReference type="EMBL" id="OPH61746.1"/>
    </source>
</evidence>
<dbReference type="Pfam" id="PF01381">
    <property type="entry name" value="HTH_3"/>
    <property type="match status" value="1"/>
</dbReference>
<accession>A0A1V4HS99</accession>
<dbReference type="OrthoDB" id="7568952at2"/>
<reference evidence="3" key="1">
    <citation type="submission" date="2016-07" db="EMBL/GenBank/DDBJ databases">
        <authorList>
            <person name="Florea S."/>
            <person name="Webb J.S."/>
            <person name="Jaromczyk J."/>
            <person name="Schardl C.L."/>
        </authorList>
    </citation>
    <scope>NUCLEOTIDE SEQUENCE [LARGE SCALE GENOMIC DNA]</scope>
    <source>
        <strain evidence="3">CY1</strain>
    </source>
</reference>
<dbReference type="EMBL" id="MBTG01000001">
    <property type="protein sequence ID" value="OPH61746.1"/>
    <property type="molecule type" value="Genomic_DNA"/>
</dbReference>
<gene>
    <name evidence="2" type="ORF">BC351_00450</name>
</gene>
<dbReference type="RefSeq" id="WP_079408742.1">
    <property type="nucleotide sequence ID" value="NZ_MBTG01000001.1"/>
</dbReference>
<proteinExistence type="predicted"/>
<dbReference type="Gene3D" id="1.10.260.40">
    <property type="entry name" value="lambda repressor-like DNA-binding domains"/>
    <property type="match status" value="1"/>
</dbReference>
<comment type="caution">
    <text evidence="2">The sequence shown here is derived from an EMBL/GenBank/DDBJ whole genome shotgun (WGS) entry which is preliminary data.</text>
</comment>
<name>A0A1V4HS99_9BACL</name>
<evidence type="ECO:0000313" key="3">
    <source>
        <dbReference type="Proteomes" id="UP000190626"/>
    </source>
</evidence>
<dbReference type="SUPFAM" id="SSF47413">
    <property type="entry name" value="lambda repressor-like DNA-binding domains"/>
    <property type="match status" value="1"/>
</dbReference>
<dbReference type="InterPro" id="IPR001387">
    <property type="entry name" value="Cro/C1-type_HTH"/>
</dbReference>
<evidence type="ECO:0000259" key="1">
    <source>
        <dbReference type="Pfam" id="PF01381"/>
    </source>
</evidence>
<keyword evidence="3" id="KW-1185">Reference proteome</keyword>
<dbReference type="GO" id="GO:0003677">
    <property type="term" value="F:DNA binding"/>
    <property type="evidence" value="ECO:0007669"/>
    <property type="project" value="InterPro"/>
</dbReference>
<dbReference type="AlphaFoldDB" id="A0A1V4HS99"/>
<dbReference type="CDD" id="cd00093">
    <property type="entry name" value="HTH_XRE"/>
    <property type="match status" value="1"/>
</dbReference>
<sequence>MFGLGKDRSRLGKFLDNNDITQEELKDSSGLSRDGISLLCKGKTNINPTENTMRKIVGALRRMGHDVDMEDFWG</sequence>